<feature type="transmembrane region" description="Helical" evidence="7">
    <location>
        <begin position="112"/>
        <end position="131"/>
    </location>
</feature>
<dbReference type="GO" id="GO:0005886">
    <property type="term" value="C:plasma membrane"/>
    <property type="evidence" value="ECO:0007669"/>
    <property type="project" value="UniProtKB-SubCell"/>
</dbReference>
<sequence>MANQTLWLLVARATGQTSLMVCASASIALAAGTPLGILLCVMSPGHVWAHPAWHRVLSSSMNVLRAFPFVILLVVLLPLSRMLTGRTVGTAAAILPLAIAALPFVARVIESALLEVEPGIIQAAVAMGSSMRQLVLKIMLPEAAPACVSGVALMVINLIGYSAMAGAIGGGGLGDVAIRYGYQRFQPEVMTMAVLAILAQVALTQWIGRIICTRIRARR</sequence>
<feature type="transmembrane region" description="Helical" evidence="7">
    <location>
        <begin position="189"/>
        <end position="212"/>
    </location>
</feature>
<evidence type="ECO:0000256" key="1">
    <source>
        <dbReference type="ARBA" id="ARBA00004651"/>
    </source>
</evidence>
<name>A0A0H3BJQ8_TREPS</name>
<evidence type="ECO:0000256" key="2">
    <source>
        <dbReference type="ARBA" id="ARBA00022448"/>
    </source>
</evidence>
<evidence type="ECO:0000313" key="10">
    <source>
        <dbReference type="Proteomes" id="UP000001202"/>
    </source>
</evidence>
<feature type="transmembrane region" description="Helical" evidence="7">
    <location>
        <begin position="87"/>
        <end position="106"/>
    </location>
</feature>
<dbReference type="InterPro" id="IPR051322">
    <property type="entry name" value="AA_ABC_Transporter_Permease"/>
</dbReference>
<comment type="similarity">
    <text evidence="7">Belongs to the binding-protein-dependent transport system permease family.</text>
</comment>
<feature type="domain" description="ABC transmembrane type-1" evidence="8">
    <location>
        <begin position="14"/>
        <end position="207"/>
    </location>
</feature>
<dbReference type="InterPro" id="IPR000515">
    <property type="entry name" value="MetI-like"/>
</dbReference>
<evidence type="ECO:0000259" key="8">
    <source>
        <dbReference type="PROSITE" id="PS50928"/>
    </source>
</evidence>
<keyword evidence="3" id="KW-1003">Cell membrane</keyword>
<evidence type="ECO:0000256" key="3">
    <source>
        <dbReference type="ARBA" id="ARBA00022475"/>
    </source>
</evidence>
<organism evidence="9 10">
    <name type="scientific">Treponema pallidum subsp. pallidum (strain SS14)</name>
    <dbReference type="NCBI Taxonomy" id="455434"/>
    <lineage>
        <taxon>Bacteria</taxon>
        <taxon>Pseudomonadati</taxon>
        <taxon>Spirochaetota</taxon>
        <taxon>Spirochaetia</taxon>
        <taxon>Spirochaetales</taxon>
        <taxon>Treponemataceae</taxon>
        <taxon>Treponema</taxon>
    </lineage>
</organism>
<gene>
    <name evidence="9" type="primary">yaeE</name>
    <name evidence="9" type="ordered locus">TPASS_0119</name>
</gene>
<dbReference type="InterPro" id="IPR035906">
    <property type="entry name" value="MetI-like_sf"/>
</dbReference>
<keyword evidence="4 7" id="KW-0812">Transmembrane</keyword>
<dbReference type="KEGG" id="tpp:TPASS_0119"/>
<dbReference type="Proteomes" id="UP000001202">
    <property type="component" value="Chromosome"/>
</dbReference>
<dbReference type="SUPFAM" id="SSF161098">
    <property type="entry name" value="MetI-like"/>
    <property type="match status" value="1"/>
</dbReference>
<dbReference type="PANTHER" id="PTHR30450:SF1">
    <property type="entry name" value="D-METHIONINE TRANSPORT SYSTEM PERMEASE PROTEIN METI-RELATED"/>
    <property type="match status" value="1"/>
</dbReference>
<comment type="subcellular location">
    <subcellularLocation>
        <location evidence="1 7">Cell membrane</location>
        <topology evidence="1 7">Multi-pass membrane protein</topology>
    </subcellularLocation>
</comment>
<feature type="transmembrane region" description="Helical" evidence="7">
    <location>
        <begin position="143"/>
        <end position="169"/>
    </location>
</feature>
<evidence type="ECO:0000256" key="7">
    <source>
        <dbReference type="RuleBase" id="RU363032"/>
    </source>
</evidence>
<dbReference type="PANTHER" id="PTHR30450">
    <property type="entry name" value="ABC TRANSPORTER PERMEASE"/>
    <property type="match status" value="1"/>
</dbReference>
<evidence type="ECO:0000256" key="6">
    <source>
        <dbReference type="ARBA" id="ARBA00023136"/>
    </source>
</evidence>
<keyword evidence="2 7" id="KW-0813">Transport</keyword>
<keyword evidence="6 7" id="KW-0472">Membrane</keyword>
<evidence type="ECO:0000256" key="5">
    <source>
        <dbReference type="ARBA" id="ARBA00022989"/>
    </source>
</evidence>
<feature type="transmembrane region" description="Helical" evidence="7">
    <location>
        <begin position="63"/>
        <end position="80"/>
    </location>
</feature>
<dbReference type="AlphaFoldDB" id="A0A0H3BJQ8"/>
<dbReference type="CDD" id="cd06261">
    <property type="entry name" value="TM_PBP2"/>
    <property type="match status" value="1"/>
</dbReference>
<dbReference type="EMBL" id="CP000805">
    <property type="protein sequence ID" value="ACD70546.1"/>
    <property type="molecule type" value="Genomic_DNA"/>
</dbReference>
<dbReference type="Pfam" id="PF00528">
    <property type="entry name" value="BPD_transp_1"/>
    <property type="match status" value="1"/>
</dbReference>
<accession>A0A0H3BJQ8</accession>
<dbReference type="PROSITE" id="PS50928">
    <property type="entry name" value="ABC_TM1"/>
    <property type="match status" value="1"/>
</dbReference>
<reference evidence="9 10" key="1">
    <citation type="journal article" date="2008" name="BMC Microbiol.">
        <title>Complete genome sequence of Treponema pallidum ssp. pallidum strain SS14 determined with oligonucleotide arrays.</title>
        <authorList>
            <person name="Matejkova P."/>
            <person name="Strouhal M."/>
            <person name="Smajs D."/>
            <person name="Norris S.J."/>
            <person name="Palzkill T."/>
            <person name="Petrosino J.F."/>
            <person name="Sodergren E."/>
            <person name="Norton J.E."/>
            <person name="Singh J."/>
            <person name="Richmond T.A."/>
            <person name="Molla M.N."/>
            <person name="Albert T.J."/>
            <person name="Weinstock G.M."/>
        </authorList>
    </citation>
    <scope>NUCLEOTIDE SEQUENCE [LARGE SCALE GENOMIC DNA]</scope>
    <source>
        <strain evidence="9 10">SS14</strain>
    </source>
</reference>
<dbReference type="GO" id="GO:0048473">
    <property type="term" value="P:D-methionine transmembrane transport"/>
    <property type="evidence" value="ECO:0007669"/>
    <property type="project" value="TreeGrafter"/>
</dbReference>
<dbReference type="GeneID" id="93875916"/>
<dbReference type="Gene3D" id="1.10.3720.10">
    <property type="entry name" value="MetI-like"/>
    <property type="match status" value="1"/>
</dbReference>
<dbReference type="RefSeq" id="WP_010881568.1">
    <property type="nucleotide sequence ID" value="NC_010741.1"/>
</dbReference>
<protein>
    <submittedName>
        <fullName evidence="9">Amino acid ABC transporter, permease protein</fullName>
    </submittedName>
</protein>
<evidence type="ECO:0000313" key="9">
    <source>
        <dbReference type="EMBL" id="ACD70546.1"/>
    </source>
</evidence>
<keyword evidence="5 7" id="KW-1133">Transmembrane helix</keyword>
<proteinExistence type="inferred from homology"/>
<dbReference type="PATRIC" id="fig|455434.6.peg.122"/>
<evidence type="ECO:0000256" key="4">
    <source>
        <dbReference type="ARBA" id="ARBA00022692"/>
    </source>
</evidence>